<organism evidence="1">
    <name type="scientific">marine sediment metagenome</name>
    <dbReference type="NCBI Taxonomy" id="412755"/>
    <lineage>
        <taxon>unclassified sequences</taxon>
        <taxon>metagenomes</taxon>
        <taxon>ecological metagenomes</taxon>
    </lineage>
</organism>
<evidence type="ECO:0000313" key="1">
    <source>
        <dbReference type="EMBL" id="KKL04791.1"/>
    </source>
</evidence>
<name>A0A0F9CGK9_9ZZZZ</name>
<protein>
    <submittedName>
        <fullName evidence="1">Uncharacterized protein</fullName>
    </submittedName>
</protein>
<sequence length="342" mass="38468">MKIKVDERNERNIVRYVVLRTNQKSETSISGLPPENARIDILLEKNLVENTKLEYFLEVERLMFSSITKPVQIFRIQAGFAQADINLGTYSVTMQLAADVRQEFVIYTPQNLVELLPKPPSENLGLQDFSNTYYLVTSIDLMLEMINTAFTAAFNALNPVPPNATVPPFLILGKHEGEIDLIVQNDFITDGIILSVNSALWPLLSALPYRANIAQSSVVAILGQDYVLTTRFDGSNSFNLIVPGLAIPAIPQFVRMQGEFIQINSWDRIERIELVTSLNVVPEYSNNVNSNNKLVTSHVIFNIQDFRVINTRNLSAFGVAQDFGKNIFISNLGVYRIVIQIE</sequence>
<gene>
    <name evidence="1" type="ORF">LCGC14_2612540</name>
</gene>
<dbReference type="AlphaFoldDB" id="A0A0F9CGK9"/>
<accession>A0A0F9CGK9</accession>
<reference evidence="1" key="1">
    <citation type="journal article" date="2015" name="Nature">
        <title>Complex archaea that bridge the gap between prokaryotes and eukaryotes.</title>
        <authorList>
            <person name="Spang A."/>
            <person name="Saw J.H."/>
            <person name="Jorgensen S.L."/>
            <person name="Zaremba-Niedzwiedzka K."/>
            <person name="Martijn J."/>
            <person name="Lind A.E."/>
            <person name="van Eijk R."/>
            <person name="Schleper C."/>
            <person name="Guy L."/>
            <person name="Ettema T.J."/>
        </authorList>
    </citation>
    <scope>NUCLEOTIDE SEQUENCE</scope>
</reference>
<feature type="non-terminal residue" evidence="1">
    <location>
        <position position="342"/>
    </location>
</feature>
<comment type="caution">
    <text evidence="1">The sequence shown here is derived from an EMBL/GenBank/DDBJ whole genome shotgun (WGS) entry which is preliminary data.</text>
</comment>
<proteinExistence type="predicted"/>
<dbReference type="EMBL" id="LAZR01044384">
    <property type="protein sequence ID" value="KKL04791.1"/>
    <property type="molecule type" value="Genomic_DNA"/>
</dbReference>